<reference evidence="4" key="1">
    <citation type="submission" date="2016-06" db="UniProtKB">
        <authorList>
            <consortium name="WormBaseParasite"/>
        </authorList>
    </citation>
    <scope>IDENTIFICATION</scope>
</reference>
<evidence type="ECO:0000313" key="4">
    <source>
        <dbReference type="WBParaSite" id="ECPE_0001553101-mRNA-1"/>
    </source>
</evidence>
<keyword evidence="3" id="KW-1185">Reference proteome</keyword>
<dbReference type="OrthoDB" id="10673367at2759"/>
<feature type="region of interest" description="Disordered" evidence="1">
    <location>
        <begin position="6"/>
        <end position="107"/>
    </location>
</feature>
<feature type="compositionally biased region" description="Basic residues" evidence="1">
    <location>
        <begin position="38"/>
        <end position="50"/>
    </location>
</feature>
<organism evidence="4">
    <name type="scientific">Echinostoma caproni</name>
    <dbReference type="NCBI Taxonomy" id="27848"/>
    <lineage>
        <taxon>Eukaryota</taxon>
        <taxon>Metazoa</taxon>
        <taxon>Spiralia</taxon>
        <taxon>Lophotrochozoa</taxon>
        <taxon>Platyhelminthes</taxon>
        <taxon>Trematoda</taxon>
        <taxon>Digenea</taxon>
        <taxon>Plagiorchiida</taxon>
        <taxon>Echinostomata</taxon>
        <taxon>Echinostomatoidea</taxon>
        <taxon>Echinostomatidae</taxon>
        <taxon>Echinostoma</taxon>
    </lineage>
</organism>
<feature type="compositionally biased region" description="Polar residues" evidence="1">
    <location>
        <begin position="75"/>
        <end position="89"/>
    </location>
</feature>
<feature type="compositionally biased region" description="Polar residues" evidence="1">
    <location>
        <begin position="57"/>
        <end position="66"/>
    </location>
</feature>
<name>A0A183B8F6_9TREM</name>
<evidence type="ECO:0000256" key="1">
    <source>
        <dbReference type="SAM" id="MobiDB-lite"/>
    </source>
</evidence>
<proteinExistence type="predicted"/>
<dbReference type="AlphaFoldDB" id="A0A183B8F6"/>
<dbReference type="Proteomes" id="UP000272942">
    <property type="component" value="Unassembled WGS sequence"/>
</dbReference>
<evidence type="ECO:0000313" key="3">
    <source>
        <dbReference type="Proteomes" id="UP000272942"/>
    </source>
</evidence>
<dbReference type="WBParaSite" id="ECPE_0001553101-mRNA-1">
    <property type="protein sequence ID" value="ECPE_0001553101-mRNA-1"/>
    <property type="gene ID" value="ECPE_0001553101"/>
</dbReference>
<dbReference type="EMBL" id="UZAN01060763">
    <property type="protein sequence ID" value="VDP92762.1"/>
    <property type="molecule type" value="Genomic_DNA"/>
</dbReference>
<accession>A0A183B8F6</accession>
<gene>
    <name evidence="2" type="ORF">ECPE_LOCUS15490</name>
</gene>
<protein>
    <submittedName>
        <fullName evidence="4">VPS37 C-terminal domain-containing protein</fullName>
    </submittedName>
</protein>
<reference evidence="2 3" key="2">
    <citation type="submission" date="2018-11" db="EMBL/GenBank/DDBJ databases">
        <authorList>
            <consortium name="Pathogen Informatics"/>
        </authorList>
    </citation>
    <scope>NUCLEOTIDE SEQUENCE [LARGE SCALE GENOMIC DNA]</scope>
    <source>
        <strain evidence="2 3">Egypt</strain>
    </source>
</reference>
<sequence length="292" mass="32826">MLQFLSLSLSPADAESDTYSEDSHFHSTMGSRSARNSSRQRRLFRSRVRNGQKLSLRHSSSPNLPQGNCIACEDASSSVSPPNSQNIKASTDETTPRISHGPRTLSDPVRFGYPAKVLANIDGYTIPANPDPTLSYAFPRIRRSSASTELNALLELVSSVETFRQRLNEHTNLVCTQLSAVENLLSNPEADQILSNLARAQPNPNDLKTLGTTDPKQLASRLLITVKENRASVKEFYAVRHRQYHVMPVVISENKKDISRHKLWSFAGFYCLVLWFSVKQNFLKFRCTTTHY</sequence>
<evidence type="ECO:0000313" key="2">
    <source>
        <dbReference type="EMBL" id="VDP92762.1"/>
    </source>
</evidence>